<evidence type="ECO:0000313" key="3">
    <source>
        <dbReference type="EMBL" id="KLO20007.1"/>
    </source>
</evidence>
<dbReference type="STRING" id="27342.A0A0H2S714"/>
<sequence length="392" mass="40184">MKSFSTLFALSLALASYGAPAPASFTKQNGQDAIALNQKFQSLNANSACTSGENACVNQQFAQCVNGKFVLTSCGSGLICSALPLVNSAGTSITCTTQADADSRIAATGATGGSTNNNNQQSSSPTPSSTSSAKSTKSTSSSNNNANNNSSNGNNNSGNGNNNNGDLQTSLCLDSSLVQKGFEQDGQETPAAGQVASLTSSNNYINFCATVPNLPLTNGQQVKTGSCNAAPMGIIAASTNIPTAKFQFPTNFGTVKANTNFTVKMAVSKLTTGNFVNADANYFSAPQQVDGNGLIKGHSHIVIEAINSFQDTTPLDATKFKFFKGLNDKAQGGVLSAVVAGGLPAGTYRMSSINTAANHQPVLVAVAQHGSCDDQVYFTVTNSGKANNKGKN</sequence>
<evidence type="ECO:0000313" key="4">
    <source>
        <dbReference type="Proteomes" id="UP000053477"/>
    </source>
</evidence>
<accession>A0A0H2S714</accession>
<proteinExistence type="predicted"/>
<dbReference type="AlphaFoldDB" id="A0A0H2S714"/>
<evidence type="ECO:0000256" key="1">
    <source>
        <dbReference type="SAM" id="MobiDB-lite"/>
    </source>
</evidence>
<gene>
    <name evidence="3" type="ORF">SCHPADRAFT_898077</name>
</gene>
<dbReference type="Proteomes" id="UP000053477">
    <property type="component" value="Unassembled WGS sequence"/>
</dbReference>
<dbReference type="PANTHER" id="PTHR34587">
    <property type="entry name" value="VWFA DOMAIN-CONTAINING PROTEIN"/>
    <property type="match status" value="1"/>
</dbReference>
<evidence type="ECO:0000256" key="2">
    <source>
        <dbReference type="SAM" id="SignalP"/>
    </source>
</evidence>
<dbReference type="OrthoDB" id="2336871at2759"/>
<protein>
    <recommendedName>
        <fullName evidence="5">Carbohydrate-binding module family 19 domain-containing protein</fullName>
    </recommendedName>
</protein>
<feature type="compositionally biased region" description="Low complexity" evidence="1">
    <location>
        <begin position="107"/>
        <end position="165"/>
    </location>
</feature>
<keyword evidence="4" id="KW-1185">Reference proteome</keyword>
<evidence type="ECO:0008006" key="5">
    <source>
        <dbReference type="Google" id="ProtNLM"/>
    </source>
</evidence>
<name>A0A0H2S714_9AGAM</name>
<organism evidence="3 4">
    <name type="scientific">Schizopora paradoxa</name>
    <dbReference type="NCBI Taxonomy" id="27342"/>
    <lineage>
        <taxon>Eukaryota</taxon>
        <taxon>Fungi</taxon>
        <taxon>Dikarya</taxon>
        <taxon>Basidiomycota</taxon>
        <taxon>Agaricomycotina</taxon>
        <taxon>Agaricomycetes</taxon>
        <taxon>Hymenochaetales</taxon>
        <taxon>Schizoporaceae</taxon>
        <taxon>Schizopora</taxon>
    </lineage>
</organism>
<feature type="chain" id="PRO_5005202441" description="Carbohydrate-binding module family 19 domain-containing protein" evidence="2">
    <location>
        <begin position="21"/>
        <end position="392"/>
    </location>
</feature>
<dbReference type="InParanoid" id="A0A0H2S714"/>
<reference evidence="3 4" key="1">
    <citation type="submission" date="2015-04" db="EMBL/GenBank/DDBJ databases">
        <title>Complete genome sequence of Schizopora paradoxa KUC8140, a cosmopolitan wood degrader in East Asia.</title>
        <authorList>
            <consortium name="DOE Joint Genome Institute"/>
            <person name="Min B."/>
            <person name="Park H."/>
            <person name="Jang Y."/>
            <person name="Kim J.-J."/>
            <person name="Kim K.H."/>
            <person name="Pangilinan J."/>
            <person name="Lipzen A."/>
            <person name="Riley R."/>
            <person name="Grigoriev I.V."/>
            <person name="Spatafora J.W."/>
            <person name="Choi I.-G."/>
        </authorList>
    </citation>
    <scope>NUCLEOTIDE SEQUENCE [LARGE SCALE GENOMIC DNA]</scope>
    <source>
        <strain evidence="3 4">KUC8140</strain>
    </source>
</reference>
<feature type="signal peptide" evidence="2">
    <location>
        <begin position="1"/>
        <end position="20"/>
    </location>
</feature>
<keyword evidence="2" id="KW-0732">Signal</keyword>
<dbReference type="InterPro" id="IPR053216">
    <property type="entry name" value="Appressorial_penetr-assoc"/>
</dbReference>
<dbReference type="EMBL" id="KQ085883">
    <property type="protein sequence ID" value="KLO20007.1"/>
    <property type="molecule type" value="Genomic_DNA"/>
</dbReference>
<feature type="region of interest" description="Disordered" evidence="1">
    <location>
        <begin position="107"/>
        <end position="166"/>
    </location>
</feature>
<dbReference type="PANTHER" id="PTHR34587:SF2">
    <property type="entry name" value="G-PROTEIN COUPLED RECEPTORS FAMILY 1 PROFILE DOMAIN-CONTAINING PROTEIN"/>
    <property type="match status" value="1"/>
</dbReference>